<keyword evidence="2" id="KW-1185">Reference proteome</keyword>
<comment type="caution">
    <text evidence="1">The sequence shown here is derived from an EMBL/GenBank/DDBJ whole genome shotgun (WGS) entry which is preliminary data.</text>
</comment>
<accession>A0AAE0WNJ0</accession>
<evidence type="ECO:0000313" key="1">
    <source>
        <dbReference type="EMBL" id="KAK3674971.1"/>
    </source>
</evidence>
<organism evidence="1 2">
    <name type="scientific">Recurvomyces mirabilis</name>
    <dbReference type="NCBI Taxonomy" id="574656"/>
    <lineage>
        <taxon>Eukaryota</taxon>
        <taxon>Fungi</taxon>
        <taxon>Dikarya</taxon>
        <taxon>Ascomycota</taxon>
        <taxon>Pezizomycotina</taxon>
        <taxon>Dothideomycetes</taxon>
        <taxon>Dothideomycetidae</taxon>
        <taxon>Mycosphaerellales</taxon>
        <taxon>Teratosphaeriaceae</taxon>
        <taxon>Recurvomyces</taxon>
    </lineage>
</organism>
<evidence type="ECO:0000313" key="2">
    <source>
        <dbReference type="Proteomes" id="UP001274830"/>
    </source>
</evidence>
<name>A0AAE0WNJ0_9PEZI</name>
<dbReference type="EMBL" id="JAUTXT010000017">
    <property type="protein sequence ID" value="KAK3674971.1"/>
    <property type="molecule type" value="Genomic_DNA"/>
</dbReference>
<sequence>MVTGVKTDLKTNPLAAKSLGGTPPVKSLHNTLQGQTTASFTDQSGCTAISAYYGKRPRAGAAILPPNWSFQVYVTYGAIAQPALDLPERLLTAIKAPVLDSYPLRLDVRFAPSASVETCVEHYRADKAARLEAGAPLQVLDHYQESYTKLSVFVQIEHEDWKAKGAAVVSFDMTSGLDDEGDSPQTSIQRDVQWGDLRRASGNPVFEPAA</sequence>
<gene>
    <name evidence="1" type="ORF">LTR78_005315</name>
</gene>
<protein>
    <submittedName>
        <fullName evidence="1">Uncharacterized protein</fullName>
    </submittedName>
</protein>
<proteinExistence type="predicted"/>
<reference evidence="1" key="1">
    <citation type="submission" date="2023-07" db="EMBL/GenBank/DDBJ databases">
        <title>Black Yeasts Isolated from many extreme environments.</title>
        <authorList>
            <person name="Coleine C."/>
            <person name="Stajich J.E."/>
            <person name="Selbmann L."/>
        </authorList>
    </citation>
    <scope>NUCLEOTIDE SEQUENCE</scope>
    <source>
        <strain evidence="1">CCFEE 5485</strain>
    </source>
</reference>
<dbReference type="Proteomes" id="UP001274830">
    <property type="component" value="Unassembled WGS sequence"/>
</dbReference>
<dbReference type="AlphaFoldDB" id="A0AAE0WNJ0"/>